<proteinExistence type="predicted"/>
<reference evidence="1 2" key="1">
    <citation type="journal article" date="2013" name="J. Microbiol.">
        <title>Mucilaginibacter ginsenosidivorax sp. nov., with ginsenoside converting activity isolated from sediment.</title>
        <authorList>
            <person name="Kim J.K."/>
            <person name="Choi T.E."/>
            <person name="Liu Q.M."/>
            <person name="Park H.Y."/>
            <person name="Yi T.H."/>
            <person name="Yoon M.H."/>
            <person name="Kim S.C."/>
            <person name="Im W.T."/>
        </authorList>
    </citation>
    <scope>NUCLEOTIDE SEQUENCE [LARGE SCALE GENOMIC DNA]</scope>
    <source>
        <strain evidence="1 2">KHI28</strain>
    </source>
</reference>
<evidence type="ECO:0000313" key="2">
    <source>
        <dbReference type="Proteomes" id="UP000321362"/>
    </source>
</evidence>
<dbReference type="KEGG" id="mgk:FSB76_31080"/>
<dbReference type="EMBL" id="CP042437">
    <property type="protein sequence ID" value="QEC80187.1"/>
    <property type="molecule type" value="Genomic_DNA"/>
</dbReference>
<dbReference type="Proteomes" id="UP000321362">
    <property type="component" value="Chromosome"/>
</dbReference>
<dbReference type="AlphaFoldDB" id="A0A5B8W9R5"/>
<dbReference type="RefSeq" id="WP_147060497.1">
    <property type="nucleotide sequence ID" value="NZ_CP042437.1"/>
</dbReference>
<organism evidence="1 2">
    <name type="scientific">Mucilaginibacter ginsenosidivorax</name>
    <dbReference type="NCBI Taxonomy" id="862126"/>
    <lineage>
        <taxon>Bacteria</taxon>
        <taxon>Pseudomonadati</taxon>
        <taxon>Bacteroidota</taxon>
        <taxon>Sphingobacteriia</taxon>
        <taxon>Sphingobacteriales</taxon>
        <taxon>Sphingobacteriaceae</taxon>
        <taxon>Mucilaginibacter</taxon>
    </lineage>
</organism>
<evidence type="ECO:0000313" key="1">
    <source>
        <dbReference type="EMBL" id="QEC80187.1"/>
    </source>
</evidence>
<gene>
    <name evidence="1" type="ORF">FSB76_31080</name>
</gene>
<dbReference type="OrthoDB" id="797086at2"/>
<protein>
    <submittedName>
        <fullName evidence="1">Uncharacterized protein</fullName>
    </submittedName>
</protein>
<keyword evidence="2" id="KW-1185">Reference proteome</keyword>
<accession>A0A5B8W9R5</accession>
<sequence length="109" mass="11832">MNSSDHSFFDEYKPLHVPHEYSASACVQNNVVFALAQLGEATAGEVAAKLSLLEPGTHPETHQKNADDILNYLFDKGLIKANNVGGQLAFNLSKIREANSGKADSLFKD</sequence>
<name>A0A5B8W9R5_9SPHI</name>